<feature type="compositionally biased region" description="Polar residues" evidence="1">
    <location>
        <begin position="153"/>
        <end position="162"/>
    </location>
</feature>
<dbReference type="Proteomes" id="UP001066276">
    <property type="component" value="Chromosome 7"/>
</dbReference>
<reference evidence="2" key="1">
    <citation type="journal article" date="2022" name="bioRxiv">
        <title>Sequencing and chromosome-scale assembly of the giantPleurodeles waltlgenome.</title>
        <authorList>
            <person name="Brown T."/>
            <person name="Elewa A."/>
            <person name="Iarovenko S."/>
            <person name="Subramanian E."/>
            <person name="Araus A.J."/>
            <person name="Petzold A."/>
            <person name="Susuki M."/>
            <person name="Suzuki K.-i.T."/>
            <person name="Hayashi T."/>
            <person name="Toyoda A."/>
            <person name="Oliveira C."/>
            <person name="Osipova E."/>
            <person name="Leigh N.D."/>
            <person name="Simon A."/>
            <person name="Yun M.H."/>
        </authorList>
    </citation>
    <scope>NUCLEOTIDE SEQUENCE</scope>
    <source>
        <strain evidence="2">20211129_DDA</strain>
        <tissue evidence="2">Liver</tissue>
    </source>
</reference>
<sequence>MSAGSPSVASDPTRRQSSLLRPPFVPVAPLCPAHLGRAAPPQALGVSSLGKSAEQTYSYSAGTERMDIWKLFVKKRPSEVTLYSDNSETNTINSTDMPHLQFAIEYGVRVADLKLSSDYAPVPGIFCEVLTSLDESSNSSSATATSLQDNEETLGSTVAPNQPHESTMAVQIIETQSQIKKKHFLGRGFQDLPWLHYSYRVAGLLCFNCAKARSLKLTELSKNEEEAFCSTGYNNWKKAIERFKKN</sequence>
<evidence type="ECO:0000313" key="2">
    <source>
        <dbReference type="EMBL" id="KAJ1126945.1"/>
    </source>
</evidence>
<evidence type="ECO:0000256" key="1">
    <source>
        <dbReference type="SAM" id="MobiDB-lite"/>
    </source>
</evidence>
<comment type="caution">
    <text evidence="2">The sequence shown here is derived from an EMBL/GenBank/DDBJ whole genome shotgun (WGS) entry which is preliminary data.</text>
</comment>
<organism evidence="2 3">
    <name type="scientific">Pleurodeles waltl</name>
    <name type="common">Iberian ribbed newt</name>
    <dbReference type="NCBI Taxonomy" id="8319"/>
    <lineage>
        <taxon>Eukaryota</taxon>
        <taxon>Metazoa</taxon>
        <taxon>Chordata</taxon>
        <taxon>Craniata</taxon>
        <taxon>Vertebrata</taxon>
        <taxon>Euteleostomi</taxon>
        <taxon>Amphibia</taxon>
        <taxon>Batrachia</taxon>
        <taxon>Caudata</taxon>
        <taxon>Salamandroidea</taxon>
        <taxon>Salamandridae</taxon>
        <taxon>Pleurodelinae</taxon>
        <taxon>Pleurodeles</taxon>
    </lineage>
</organism>
<dbReference type="AlphaFoldDB" id="A0AAV7PFQ0"/>
<accession>A0AAV7PFQ0</accession>
<keyword evidence="3" id="KW-1185">Reference proteome</keyword>
<proteinExistence type="predicted"/>
<feature type="region of interest" description="Disordered" evidence="1">
    <location>
        <begin position="140"/>
        <end position="162"/>
    </location>
</feature>
<dbReference type="EMBL" id="JANPWB010000011">
    <property type="protein sequence ID" value="KAJ1126945.1"/>
    <property type="molecule type" value="Genomic_DNA"/>
</dbReference>
<evidence type="ECO:0000313" key="3">
    <source>
        <dbReference type="Proteomes" id="UP001066276"/>
    </source>
</evidence>
<name>A0AAV7PFQ0_PLEWA</name>
<gene>
    <name evidence="2" type="ORF">NDU88_005351</name>
</gene>
<protein>
    <submittedName>
        <fullName evidence="2">Uncharacterized protein</fullName>
    </submittedName>
</protein>